<dbReference type="InterPro" id="IPR013196">
    <property type="entry name" value="HTH_11"/>
</dbReference>
<protein>
    <recommendedName>
        <fullName evidence="1">Helix-turn-helix type 11 domain-containing protein</fullName>
    </recommendedName>
</protein>
<dbReference type="EMBL" id="AMZN01000110">
    <property type="protein sequence ID" value="ELR68555.1"/>
    <property type="molecule type" value="Genomic_DNA"/>
</dbReference>
<comment type="caution">
    <text evidence="2">The sequence shown here is derived from an EMBL/GenBank/DDBJ whole genome shotgun (WGS) entry which is preliminary data.</text>
</comment>
<gene>
    <name evidence="2" type="ORF">C900_00296</name>
</gene>
<dbReference type="Pfam" id="PF08279">
    <property type="entry name" value="HTH_11"/>
    <property type="match status" value="1"/>
</dbReference>
<keyword evidence="3" id="KW-1185">Reference proteome</keyword>
<sequence>MRLDDIIIRWMKILSLVNLQNTGKPKLLAKRLGVSVRTLNRDIDLINKLIDSNLFESVNAPIVFDKIKDTYKFRDRKFNQRWDKSGDENGYP</sequence>
<dbReference type="AlphaFoldDB" id="L8JIA3"/>
<evidence type="ECO:0000259" key="1">
    <source>
        <dbReference type="Pfam" id="PF08279"/>
    </source>
</evidence>
<dbReference type="Proteomes" id="UP000011135">
    <property type="component" value="Unassembled WGS sequence"/>
</dbReference>
<evidence type="ECO:0000313" key="2">
    <source>
        <dbReference type="EMBL" id="ELR68555.1"/>
    </source>
</evidence>
<accession>L8JIA3</accession>
<feature type="domain" description="Helix-turn-helix type 11" evidence="1">
    <location>
        <begin position="9"/>
        <end position="50"/>
    </location>
</feature>
<reference evidence="2 3" key="1">
    <citation type="submission" date="2012-12" db="EMBL/GenBank/DDBJ databases">
        <title>Genome assembly of Fulvivirga imtechensis AK7.</title>
        <authorList>
            <person name="Nupur N."/>
            <person name="Khatri I."/>
            <person name="Kumar R."/>
            <person name="Subramanian S."/>
            <person name="Pinnaka A."/>
        </authorList>
    </citation>
    <scope>NUCLEOTIDE SEQUENCE [LARGE SCALE GENOMIC DNA]</scope>
    <source>
        <strain evidence="2 3">AK7</strain>
    </source>
</reference>
<evidence type="ECO:0000313" key="3">
    <source>
        <dbReference type="Proteomes" id="UP000011135"/>
    </source>
</evidence>
<name>L8JIA3_9BACT</name>
<proteinExistence type="predicted"/>
<dbReference type="RefSeq" id="WP_009583206.1">
    <property type="nucleotide sequence ID" value="NZ_AMZN01000110.1"/>
</dbReference>
<organism evidence="2 3">
    <name type="scientific">Fulvivirga imtechensis AK7</name>
    <dbReference type="NCBI Taxonomy" id="1237149"/>
    <lineage>
        <taxon>Bacteria</taxon>
        <taxon>Pseudomonadati</taxon>
        <taxon>Bacteroidota</taxon>
        <taxon>Cytophagia</taxon>
        <taxon>Cytophagales</taxon>
        <taxon>Fulvivirgaceae</taxon>
        <taxon>Fulvivirga</taxon>
    </lineage>
</organism>